<protein>
    <recommendedName>
        <fullName evidence="6">LEA domain protein</fullName>
    </recommendedName>
</protein>
<reference evidence="5" key="2">
    <citation type="submission" date="2018-12" db="EMBL/GenBank/DDBJ databases">
        <title>The complete genome of Metarhizium rileyi, a key fungal pathogen of Lepidoptera.</title>
        <authorList>
            <person name="Binneck E."/>
            <person name="Lastra C.C.L."/>
            <person name="Sosa-Gomez D.R."/>
        </authorList>
    </citation>
    <scope>NUCLEOTIDE SEQUENCE [LARGE SCALE GENOMIC DNA]</scope>
    <source>
        <strain evidence="5">Cep018-CH2</strain>
    </source>
</reference>
<evidence type="ECO:0000313" key="4">
    <source>
        <dbReference type="Proteomes" id="UP000243498"/>
    </source>
</evidence>
<reference evidence="2 4" key="1">
    <citation type="journal article" date="2016" name="Genome Biol. Evol.">
        <title>Divergent and convergent evolution of fungal pathogenicity.</title>
        <authorList>
            <person name="Shang Y."/>
            <person name="Xiao G."/>
            <person name="Zheng P."/>
            <person name="Cen K."/>
            <person name="Zhan S."/>
            <person name="Wang C."/>
        </authorList>
    </citation>
    <scope>NUCLEOTIDE SEQUENCE [LARGE SCALE GENOMIC DNA]</scope>
    <source>
        <strain evidence="2 4">RCEF 4871</strain>
    </source>
</reference>
<gene>
    <name evidence="3" type="ORF">ED733_008126</name>
    <name evidence="2" type="ORF">NOR_03165</name>
</gene>
<dbReference type="Proteomes" id="UP000317257">
    <property type="component" value="Unassembled WGS sequence"/>
</dbReference>
<evidence type="ECO:0000313" key="5">
    <source>
        <dbReference type="Proteomes" id="UP000317257"/>
    </source>
</evidence>
<sequence length="126" mass="13003">MSFLSERAVRSAAPMCRAMMVQGPRAFSTCLALKKSPTETVKDGLKTVDRTVTDNIVLPGLEAAASAGSKVKEGVDAVSHGSKGKAAQMEGKAEELKGKAKGAAAEAEGKAKGKAKGMAENIKKQL</sequence>
<name>A0A167FJU8_METRR</name>
<dbReference type="EMBL" id="SBHS01000002">
    <property type="protein sequence ID" value="TWU78247.1"/>
    <property type="molecule type" value="Genomic_DNA"/>
</dbReference>
<accession>A0A167FJU8</accession>
<feature type="region of interest" description="Disordered" evidence="1">
    <location>
        <begin position="79"/>
        <end position="126"/>
    </location>
</feature>
<organism evidence="2 4">
    <name type="scientific">Metarhizium rileyi (strain RCEF 4871)</name>
    <name type="common">Nomuraea rileyi</name>
    <dbReference type="NCBI Taxonomy" id="1649241"/>
    <lineage>
        <taxon>Eukaryota</taxon>
        <taxon>Fungi</taxon>
        <taxon>Dikarya</taxon>
        <taxon>Ascomycota</taxon>
        <taxon>Pezizomycotina</taxon>
        <taxon>Sordariomycetes</taxon>
        <taxon>Hypocreomycetidae</taxon>
        <taxon>Hypocreales</taxon>
        <taxon>Clavicipitaceae</taxon>
        <taxon>Metarhizium</taxon>
    </lineage>
</organism>
<proteinExistence type="predicted"/>
<evidence type="ECO:0000313" key="2">
    <source>
        <dbReference type="EMBL" id="OAA45376.1"/>
    </source>
</evidence>
<dbReference type="AlphaFoldDB" id="A0A167FJU8"/>
<dbReference type="OrthoDB" id="4023585at2759"/>
<accession>A0A5C6GN15</accession>
<dbReference type="Proteomes" id="UP000243498">
    <property type="component" value="Unassembled WGS sequence"/>
</dbReference>
<reference evidence="3" key="3">
    <citation type="journal article" date="2019" name="Microbiol. Resour. Announc.">
        <title>Genome Sequence of Metarhizium rileyi, a Microbial Control Agent for Lepidoptera.</title>
        <authorList>
            <person name="Binneck E."/>
            <person name="Lastra C.C.L."/>
            <person name="Sosa-Gomez D.R."/>
        </authorList>
    </citation>
    <scope>NUCLEOTIDE SEQUENCE</scope>
    <source>
        <strain evidence="3">Cep018-CH2</strain>
    </source>
</reference>
<evidence type="ECO:0000256" key="1">
    <source>
        <dbReference type="SAM" id="MobiDB-lite"/>
    </source>
</evidence>
<evidence type="ECO:0008006" key="6">
    <source>
        <dbReference type="Google" id="ProtNLM"/>
    </source>
</evidence>
<evidence type="ECO:0000313" key="3">
    <source>
        <dbReference type="EMBL" id="TWU78247.1"/>
    </source>
</evidence>
<dbReference type="OMA" id="APCNKGP"/>
<comment type="caution">
    <text evidence="2">The sequence shown here is derived from an EMBL/GenBank/DDBJ whole genome shotgun (WGS) entry which is preliminary data.</text>
</comment>
<dbReference type="STRING" id="1081105.A0A167FJU8"/>
<dbReference type="EMBL" id="AZHC01000008">
    <property type="protein sequence ID" value="OAA45376.1"/>
    <property type="molecule type" value="Genomic_DNA"/>
</dbReference>
<keyword evidence="4" id="KW-1185">Reference proteome</keyword>